<feature type="transmembrane region" description="Helical" evidence="1">
    <location>
        <begin position="12"/>
        <end position="30"/>
    </location>
</feature>
<feature type="transmembrane region" description="Helical" evidence="1">
    <location>
        <begin position="93"/>
        <end position="115"/>
    </location>
</feature>
<sequence>MNALDALRDACYFFSHNLAAIARLCLPLILLESVVQQVFGGQVDTGSAALASVMIGLLFYPLYSGALILFLAARSQGDTPSNRDVLAHSLRLWPAYALLASVSTLAIMLGASLFVLPGLWLMIKLSFGEFLLVLRGLPPLSALRASFDMTTGYFWPILLCVLAVMVPVWTLEVWLFPTPENQPDALLSVLISTLGGFLQLFTCVVLFRLFMLRENLPTPAE</sequence>
<evidence type="ECO:0000256" key="1">
    <source>
        <dbReference type="SAM" id="Phobius"/>
    </source>
</evidence>
<evidence type="ECO:0000313" key="3">
    <source>
        <dbReference type="Proteomes" id="UP000198512"/>
    </source>
</evidence>
<feature type="transmembrane region" description="Helical" evidence="1">
    <location>
        <begin position="50"/>
        <end position="72"/>
    </location>
</feature>
<feature type="transmembrane region" description="Helical" evidence="1">
    <location>
        <begin position="121"/>
        <end position="140"/>
    </location>
</feature>
<dbReference type="Pfam" id="PF06790">
    <property type="entry name" value="UPF0259"/>
    <property type="match status" value="1"/>
</dbReference>
<protein>
    <submittedName>
        <fullName evidence="2">Uncharacterized protein</fullName>
    </submittedName>
</protein>
<reference evidence="2 3" key="1">
    <citation type="submission" date="2016-10" db="EMBL/GenBank/DDBJ databases">
        <authorList>
            <person name="Varghese N."/>
            <person name="Submissions S."/>
        </authorList>
    </citation>
    <scope>NUCLEOTIDE SEQUENCE [LARGE SCALE GENOMIC DNA]</scope>
    <source>
        <strain evidence="2 3">CIP 109853</strain>
    </source>
</reference>
<dbReference type="Proteomes" id="UP000198512">
    <property type="component" value="Unassembled WGS sequence"/>
</dbReference>
<feature type="transmembrane region" description="Helical" evidence="1">
    <location>
        <begin position="152"/>
        <end position="170"/>
    </location>
</feature>
<gene>
    <name evidence="2" type="ORF">SAMN05216600_11058</name>
</gene>
<accession>A0ABY1BGF7</accession>
<proteinExistence type="predicted"/>
<evidence type="ECO:0000313" key="2">
    <source>
        <dbReference type="EMBL" id="SEQ80978.1"/>
    </source>
</evidence>
<keyword evidence="1" id="KW-1133">Transmembrane helix</keyword>
<keyword evidence="3" id="KW-1185">Reference proteome</keyword>
<keyword evidence="1" id="KW-0812">Transmembrane</keyword>
<dbReference type="RefSeq" id="WP_069520527.1">
    <property type="nucleotide sequence ID" value="NZ_FOFP01000010.1"/>
</dbReference>
<feature type="transmembrane region" description="Helical" evidence="1">
    <location>
        <begin position="185"/>
        <end position="207"/>
    </location>
</feature>
<comment type="caution">
    <text evidence="2">The sequence shown here is derived from an EMBL/GenBank/DDBJ whole genome shotgun (WGS) entry which is preliminary data.</text>
</comment>
<keyword evidence="1" id="KW-0472">Membrane</keyword>
<dbReference type="EMBL" id="FOFP01000010">
    <property type="protein sequence ID" value="SEQ80978.1"/>
    <property type="molecule type" value="Genomic_DNA"/>
</dbReference>
<organism evidence="2 3">
    <name type="scientific">Pseudomonas cuatrocienegasensis</name>
    <dbReference type="NCBI Taxonomy" id="543360"/>
    <lineage>
        <taxon>Bacteria</taxon>
        <taxon>Pseudomonadati</taxon>
        <taxon>Pseudomonadota</taxon>
        <taxon>Gammaproteobacteria</taxon>
        <taxon>Pseudomonadales</taxon>
        <taxon>Pseudomonadaceae</taxon>
        <taxon>Pseudomonas</taxon>
    </lineage>
</organism>
<name>A0ABY1BGF7_9PSED</name>